<evidence type="ECO:0000256" key="5">
    <source>
        <dbReference type="HAMAP-Rule" id="MF_01336"/>
    </source>
</evidence>
<dbReference type="AlphaFoldDB" id="A0A4D6YJK0"/>
<evidence type="ECO:0000256" key="4">
    <source>
        <dbReference type="ARBA" id="ARBA00023274"/>
    </source>
</evidence>
<dbReference type="GO" id="GO:1990904">
    <property type="term" value="C:ribonucleoprotein complex"/>
    <property type="evidence" value="ECO:0007669"/>
    <property type="project" value="UniProtKB-KW"/>
</dbReference>
<keyword evidence="3 5" id="KW-0689">Ribosomal protein</keyword>
<evidence type="ECO:0000256" key="2">
    <source>
        <dbReference type="ARBA" id="ARBA00022884"/>
    </source>
</evidence>
<dbReference type="InterPro" id="IPR020055">
    <property type="entry name" value="Ribosomal_bL25_short"/>
</dbReference>
<dbReference type="GO" id="GO:0008097">
    <property type="term" value="F:5S rRNA binding"/>
    <property type="evidence" value="ECO:0007669"/>
    <property type="project" value="InterPro"/>
</dbReference>
<comment type="similarity">
    <text evidence="5">Belongs to the bacterial ribosomal protein bL25 family.</text>
</comment>
<sequence length="95" mass="11271">MIIIYGEQRIKIGKSASRKLRNVNNKIPSVVYGLNKPTLYISLDHDKVFHLQNDKNFYKNIITLKISDQQYLVSVHAVQRHCFKQRLLHIDFLYK</sequence>
<dbReference type="GO" id="GO:0005840">
    <property type="term" value="C:ribosome"/>
    <property type="evidence" value="ECO:0007669"/>
    <property type="project" value="UniProtKB-KW"/>
</dbReference>
<dbReference type="InterPro" id="IPR011035">
    <property type="entry name" value="Ribosomal_bL25/Gln-tRNA_synth"/>
</dbReference>
<dbReference type="NCBIfam" id="NF004612">
    <property type="entry name" value="PRK05943.1"/>
    <property type="match status" value="1"/>
</dbReference>
<dbReference type="HAMAP" id="MF_01336">
    <property type="entry name" value="Ribosomal_bL25"/>
    <property type="match status" value="1"/>
</dbReference>
<evidence type="ECO:0000256" key="3">
    <source>
        <dbReference type="ARBA" id="ARBA00022980"/>
    </source>
</evidence>
<dbReference type="GO" id="GO:0003735">
    <property type="term" value="F:structural constituent of ribosome"/>
    <property type="evidence" value="ECO:0007669"/>
    <property type="project" value="InterPro"/>
</dbReference>
<keyword evidence="1 5" id="KW-0699">rRNA-binding</keyword>
<proteinExistence type="inferred from homology"/>
<evidence type="ECO:0000313" key="8">
    <source>
        <dbReference type="Proteomes" id="UP000298685"/>
    </source>
</evidence>
<keyword evidence="2 5" id="KW-0694">RNA-binding</keyword>
<dbReference type="OrthoDB" id="9806411at2"/>
<dbReference type="Gene3D" id="2.40.240.10">
    <property type="entry name" value="Ribosomal Protein L25, Chain P"/>
    <property type="match status" value="1"/>
</dbReference>
<dbReference type="GO" id="GO:0006412">
    <property type="term" value="P:translation"/>
    <property type="evidence" value="ECO:0007669"/>
    <property type="project" value="UniProtKB-UniRule"/>
</dbReference>
<reference evidence="7 8" key="1">
    <citation type="submission" date="2018-10" db="EMBL/GenBank/DDBJ databases">
        <title>Comparative functional genomics of the obligate endosymbiont Buchnera aphidicola.</title>
        <authorList>
            <person name="Chong R.A."/>
        </authorList>
    </citation>
    <scope>NUCLEOTIDE SEQUENCE [LARGE SCALE GENOMIC DNA]</scope>
    <source>
        <strain evidence="7 8">Ska</strain>
    </source>
</reference>
<comment type="function">
    <text evidence="5">This is one of the proteins that binds to the 5S RNA in the ribosome where it forms part of the central protuberance.</text>
</comment>
<gene>
    <name evidence="5" type="primary">rplY</name>
    <name evidence="7" type="ORF">D9V78_00480</name>
</gene>
<protein>
    <recommendedName>
        <fullName evidence="5">Large ribosomal subunit protein bL25</fullName>
    </recommendedName>
</protein>
<dbReference type="InterPro" id="IPR020056">
    <property type="entry name" value="Rbsml_bL25/Gln-tRNA_synth_N"/>
</dbReference>
<evidence type="ECO:0000259" key="6">
    <source>
        <dbReference type="Pfam" id="PF01386"/>
    </source>
</evidence>
<dbReference type="SUPFAM" id="SSF50715">
    <property type="entry name" value="Ribosomal protein L25-like"/>
    <property type="match status" value="1"/>
</dbReference>
<organism evidence="7 8">
    <name type="scientific">Buchnera aphidicola</name>
    <name type="common">Sarucallis kahawaluokalani</name>
    <dbReference type="NCBI Taxonomy" id="1241878"/>
    <lineage>
        <taxon>Bacteria</taxon>
        <taxon>Pseudomonadati</taxon>
        <taxon>Pseudomonadota</taxon>
        <taxon>Gammaproteobacteria</taxon>
        <taxon>Enterobacterales</taxon>
        <taxon>Erwiniaceae</taxon>
        <taxon>Buchnera</taxon>
    </lineage>
</organism>
<keyword evidence="4 5" id="KW-0687">Ribonucleoprotein</keyword>
<dbReference type="CDD" id="cd00495">
    <property type="entry name" value="Ribosomal_L25_TL5_CTC"/>
    <property type="match status" value="1"/>
</dbReference>
<dbReference type="Proteomes" id="UP000298685">
    <property type="component" value="Chromosome"/>
</dbReference>
<accession>A0A4D6YJK0</accession>
<comment type="subunit">
    <text evidence="5">Part of the 50S ribosomal subunit; part of the 5S rRNA/L5/L18/L25 subcomplex. Contacts the 5S rRNA. Binds to the 5S rRNA independently of L5 and L18.</text>
</comment>
<evidence type="ECO:0000313" key="7">
    <source>
        <dbReference type="EMBL" id="QCI25898.1"/>
    </source>
</evidence>
<dbReference type="InterPro" id="IPR029751">
    <property type="entry name" value="Ribosomal_L25_dom"/>
</dbReference>
<dbReference type="EMBL" id="CP032999">
    <property type="protein sequence ID" value="QCI25898.1"/>
    <property type="molecule type" value="Genomic_DNA"/>
</dbReference>
<dbReference type="RefSeq" id="WP_158350361.1">
    <property type="nucleotide sequence ID" value="NZ_CP032999.1"/>
</dbReference>
<dbReference type="Pfam" id="PF01386">
    <property type="entry name" value="Ribosomal_L25p"/>
    <property type="match status" value="1"/>
</dbReference>
<name>A0A4D6YJK0_9GAMM</name>
<feature type="domain" description="Large ribosomal subunit protein bL25 L25" evidence="6">
    <location>
        <begin position="6"/>
        <end position="92"/>
    </location>
</feature>
<evidence type="ECO:0000256" key="1">
    <source>
        <dbReference type="ARBA" id="ARBA00022730"/>
    </source>
</evidence>